<dbReference type="OrthoDB" id="9796052at2"/>
<dbReference type="GO" id="GO:0022857">
    <property type="term" value="F:transmembrane transporter activity"/>
    <property type="evidence" value="ECO:0007669"/>
    <property type="project" value="UniProtKB-UniRule"/>
</dbReference>
<keyword evidence="7" id="KW-0813">Transport</keyword>
<feature type="transmembrane region" description="Helical" evidence="7">
    <location>
        <begin position="312"/>
        <end position="333"/>
    </location>
</feature>
<dbReference type="AlphaFoldDB" id="A0A2A2EQD3"/>
<evidence type="ECO:0000259" key="8">
    <source>
        <dbReference type="Pfam" id="PF06808"/>
    </source>
</evidence>
<keyword evidence="6 7" id="KW-0472">Membrane</keyword>
<dbReference type="PANTHER" id="PTHR33362:SF2">
    <property type="entry name" value="TRAP TRANSPORTER LARGE PERMEASE PROTEIN"/>
    <property type="match status" value="1"/>
</dbReference>
<keyword evidence="5 7" id="KW-1133">Transmembrane helix</keyword>
<evidence type="ECO:0000256" key="6">
    <source>
        <dbReference type="ARBA" id="ARBA00023136"/>
    </source>
</evidence>
<evidence type="ECO:0000256" key="3">
    <source>
        <dbReference type="ARBA" id="ARBA00022519"/>
    </source>
</evidence>
<feature type="transmembrane region" description="Helical" evidence="7">
    <location>
        <begin position="339"/>
        <end position="364"/>
    </location>
</feature>
<keyword evidence="3 7" id="KW-0997">Cell inner membrane</keyword>
<sequence>MDSLRRRDRGLSADRDPGRRCLDRSATACILGGRRVSPAAVFASFFALVLVGAPIAIALGLTGAAAAWLAGFPMVLIPTRFFSSLDNFALLAAPFYIFAGELMNRGGITETLITFAAKMTRWVKGGAAYANILASMFFAGISGTAIADTAALGKIFITGMPKQGYTREFSAAVTVASSMIGPIIPPSVIMIVYASVAQVSIIKLFVAGIVPGLLLGLACAVVVFLTGLRKGLPKGEIEAVRKPGGQLALESLLVFSIPLFIVWGTLSGAFTATEAGGVACVYALVLGRFVLRTLSGPSVIEALKSAIRTTSNLYLIIAGASVLSYVLTVTGAISGVREMTVLFAGDPTIFLFFVLAVLLIAGFFLEPGVQVLLLAPILLPIARALGIEEMQFAMVFLLSGTLSLMTPPVGICLFVAAQIGEIRIGRMFIAILPFLAAQILAISLLILWPDLVTFLPNLIE</sequence>
<dbReference type="Pfam" id="PF06808">
    <property type="entry name" value="DctM"/>
    <property type="match status" value="1"/>
</dbReference>
<evidence type="ECO:0000256" key="1">
    <source>
        <dbReference type="ARBA" id="ARBA00004429"/>
    </source>
</evidence>
<keyword evidence="10" id="KW-1185">Reference proteome</keyword>
<dbReference type="InterPro" id="IPR004681">
    <property type="entry name" value="TRAP_DctM"/>
</dbReference>
<feature type="transmembrane region" description="Helical" evidence="7">
    <location>
        <begin position="393"/>
        <end position="416"/>
    </location>
</feature>
<accession>A0A2A2EQD3</accession>
<comment type="subunit">
    <text evidence="7">The complex comprises the extracytoplasmic solute receptor protein and the two transmembrane proteins.</text>
</comment>
<feature type="transmembrane region" description="Helical" evidence="7">
    <location>
        <begin position="81"/>
        <end position="99"/>
    </location>
</feature>
<feature type="transmembrane region" description="Helical" evidence="7">
    <location>
        <begin position="41"/>
        <end position="69"/>
    </location>
</feature>
<comment type="subcellular location">
    <subcellularLocation>
        <location evidence="1 7">Cell inner membrane</location>
        <topology evidence="1 7">Multi-pass membrane protein</topology>
    </subcellularLocation>
</comment>
<feature type="transmembrane region" description="Helical" evidence="7">
    <location>
        <begin position="371"/>
        <end position="387"/>
    </location>
</feature>
<organism evidence="9 10">
    <name type="scientific">Halomonas salipaludis</name>
    <dbReference type="NCBI Taxonomy" id="2032625"/>
    <lineage>
        <taxon>Bacteria</taxon>
        <taxon>Pseudomonadati</taxon>
        <taxon>Pseudomonadota</taxon>
        <taxon>Gammaproteobacteria</taxon>
        <taxon>Oceanospirillales</taxon>
        <taxon>Halomonadaceae</taxon>
        <taxon>Halomonas</taxon>
    </lineage>
</organism>
<evidence type="ECO:0000313" key="9">
    <source>
        <dbReference type="EMBL" id="PAU74585.1"/>
    </source>
</evidence>
<feature type="domain" description="TRAP C4-dicarboxylate transport system permease DctM subunit" evidence="8">
    <location>
        <begin position="42"/>
        <end position="450"/>
    </location>
</feature>
<keyword evidence="2" id="KW-1003">Cell membrane</keyword>
<evidence type="ECO:0000256" key="4">
    <source>
        <dbReference type="ARBA" id="ARBA00022692"/>
    </source>
</evidence>
<evidence type="ECO:0000256" key="2">
    <source>
        <dbReference type="ARBA" id="ARBA00022475"/>
    </source>
</evidence>
<feature type="transmembrane region" description="Helical" evidence="7">
    <location>
        <begin position="201"/>
        <end position="226"/>
    </location>
</feature>
<evidence type="ECO:0000256" key="5">
    <source>
        <dbReference type="ARBA" id="ARBA00022989"/>
    </source>
</evidence>
<reference evidence="9 10" key="1">
    <citation type="submission" date="2017-08" db="EMBL/GenBank/DDBJ databases">
        <title>Halomonas alkalisoli sp. nov., isolated from saline alkaline soil.</title>
        <authorList>
            <person name="Wang D."/>
            <person name="Zhang G."/>
        </authorList>
    </citation>
    <scope>NUCLEOTIDE SEQUENCE [LARGE SCALE GENOMIC DNA]</scope>
    <source>
        <strain evidence="9 10">WRN001</strain>
    </source>
</reference>
<dbReference type="EMBL" id="NSKB01000010">
    <property type="protein sequence ID" value="PAU74585.1"/>
    <property type="molecule type" value="Genomic_DNA"/>
</dbReference>
<name>A0A2A2EQD3_9GAMM</name>
<feature type="transmembrane region" description="Helical" evidence="7">
    <location>
        <begin position="128"/>
        <end position="157"/>
    </location>
</feature>
<comment type="caution">
    <text evidence="9">The sequence shown here is derived from an EMBL/GenBank/DDBJ whole genome shotgun (WGS) entry which is preliminary data.</text>
</comment>
<evidence type="ECO:0000256" key="7">
    <source>
        <dbReference type="RuleBase" id="RU369079"/>
    </source>
</evidence>
<keyword evidence="4 7" id="KW-0812">Transmembrane</keyword>
<dbReference type="GO" id="GO:0005886">
    <property type="term" value="C:plasma membrane"/>
    <property type="evidence" value="ECO:0007669"/>
    <property type="project" value="UniProtKB-SubCell"/>
</dbReference>
<gene>
    <name evidence="9" type="ORF">CK498_22455</name>
</gene>
<feature type="transmembrane region" description="Helical" evidence="7">
    <location>
        <begin position="272"/>
        <end position="291"/>
    </location>
</feature>
<dbReference type="PANTHER" id="PTHR33362">
    <property type="entry name" value="SIALIC ACID TRAP TRANSPORTER PERMEASE PROTEIN SIAT-RELATED"/>
    <property type="match status" value="1"/>
</dbReference>
<comment type="similarity">
    <text evidence="7">Belongs to the TRAP transporter large permease family.</text>
</comment>
<dbReference type="PIRSF" id="PIRSF006066">
    <property type="entry name" value="HI0050"/>
    <property type="match status" value="1"/>
</dbReference>
<feature type="transmembrane region" description="Helical" evidence="7">
    <location>
        <begin position="428"/>
        <end position="448"/>
    </location>
</feature>
<protein>
    <recommendedName>
        <fullName evidence="7">TRAP transporter large permease protein</fullName>
    </recommendedName>
</protein>
<comment type="function">
    <text evidence="7">Part of the tripartite ATP-independent periplasmic (TRAP) transport system.</text>
</comment>
<feature type="transmembrane region" description="Helical" evidence="7">
    <location>
        <begin position="169"/>
        <end position="195"/>
    </location>
</feature>
<dbReference type="Proteomes" id="UP000217771">
    <property type="component" value="Unassembled WGS sequence"/>
</dbReference>
<proteinExistence type="inferred from homology"/>
<dbReference type="NCBIfam" id="TIGR00786">
    <property type="entry name" value="dctM"/>
    <property type="match status" value="1"/>
</dbReference>
<evidence type="ECO:0000313" key="10">
    <source>
        <dbReference type="Proteomes" id="UP000217771"/>
    </source>
</evidence>
<dbReference type="InterPro" id="IPR010656">
    <property type="entry name" value="DctM"/>
</dbReference>